<dbReference type="Proteomes" id="UP000095281">
    <property type="component" value="Unplaced"/>
</dbReference>
<keyword evidence="1" id="KW-1185">Reference proteome</keyword>
<sequence length="196" mass="22868">MQRLSRSFIPLFTMKKFRCISDAAHFYAIKEKQIAFKEVQNVLNAVRPKSLKLTKIFEEEYFVAKQFLVEGEKILNDLKNGECDDIGECEENAKRALCSFAIEHNQKKDNLTANHLIGGFLYAENVCMGYFYDPLQELELYYEYASFFVENFPLIDKDKIWNDLSPYILGNRDTTKDLEGIKFTKNIKSLYLYSAS</sequence>
<reference evidence="2" key="1">
    <citation type="submission" date="2016-11" db="UniProtKB">
        <authorList>
            <consortium name="WormBaseParasite"/>
        </authorList>
    </citation>
    <scope>IDENTIFICATION</scope>
</reference>
<evidence type="ECO:0000313" key="1">
    <source>
        <dbReference type="Proteomes" id="UP000095281"/>
    </source>
</evidence>
<dbReference type="AlphaFoldDB" id="A0A1I8B1K2"/>
<dbReference type="WBParaSite" id="MhA1_Contig118.frz3.gene79">
    <property type="protein sequence ID" value="MhA1_Contig118.frz3.gene79"/>
    <property type="gene ID" value="MhA1_Contig118.frz3.gene79"/>
</dbReference>
<evidence type="ECO:0000313" key="2">
    <source>
        <dbReference type="WBParaSite" id="MhA1_Contig118.frz3.gene79"/>
    </source>
</evidence>
<protein>
    <submittedName>
        <fullName evidence="2">Uncharacterized protein</fullName>
    </submittedName>
</protein>
<proteinExistence type="predicted"/>
<accession>A0A1I8B1K2</accession>
<name>A0A1I8B1K2_MELHA</name>
<organism evidence="1 2">
    <name type="scientific">Meloidogyne hapla</name>
    <name type="common">Root-knot nematode worm</name>
    <dbReference type="NCBI Taxonomy" id="6305"/>
    <lineage>
        <taxon>Eukaryota</taxon>
        <taxon>Metazoa</taxon>
        <taxon>Ecdysozoa</taxon>
        <taxon>Nematoda</taxon>
        <taxon>Chromadorea</taxon>
        <taxon>Rhabditida</taxon>
        <taxon>Tylenchina</taxon>
        <taxon>Tylenchomorpha</taxon>
        <taxon>Tylenchoidea</taxon>
        <taxon>Meloidogynidae</taxon>
        <taxon>Meloidogyninae</taxon>
        <taxon>Meloidogyne</taxon>
    </lineage>
</organism>